<dbReference type="Proteomes" id="UP000565715">
    <property type="component" value="Unassembled WGS sequence"/>
</dbReference>
<dbReference type="GO" id="GO:0016787">
    <property type="term" value="F:hydrolase activity"/>
    <property type="evidence" value="ECO:0007669"/>
    <property type="project" value="UniProtKB-KW"/>
</dbReference>
<dbReference type="InterPro" id="IPR050266">
    <property type="entry name" value="AB_hydrolase_sf"/>
</dbReference>
<dbReference type="InterPro" id="IPR029058">
    <property type="entry name" value="AB_hydrolase_fold"/>
</dbReference>
<keyword evidence="3" id="KW-1185">Reference proteome</keyword>
<organism evidence="2 3">
    <name type="scientific">Nocardia speluncae</name>
    <dbReference type="NCBI Taxonomy" id="419477"/>
    <lineage>
        <taxon>Bacteria</taxon>
        <taxon>Bacillati</taxon>
        <taxon>Actinomycetota</taxon>
        <taxon>Actinomycetes</taxon>
        <taxon>Mycobacteriales</taxon>
        <taxon>Nocardiaceae</taxon>
        <taxon>Nocardia</taxon>
    </lineage>
</organism>
<evidence type="ECO:0000313" key="3">
    <source>
        <dbReference type="Proteomes" id="UP000565715"/>
    </source>
</evidence>
<name>A0A846XJ96_9NOCA</name>
<dbReference type="AlphaFoldDB" id="A0A846XJ96"/>
<evidence type="ECO:0000259" key="1">
    <source>
        <dbReference type="Pfam" id="PF12697"/>
    </source>
</evidence>
<dbReference type="PANTHER" id="PTHR43798">
    <property type="entry name" value="MONOACYLGLYCEROL LIPASE"/>
    <property type="match status" value="1"/>
</dbReference>
<dbReference type="SUPFAM" id="SSF53474">
    <property type="entry name" value="alpha/beta-Hydrolases"/>
    <property type="match status" value="1"/>
</dbReference>
<dbReference type="Gene3D" id="3.40.50.1820">
    <property type="entry name" value="alpha/beta hydrolase"/>
    <property type="match status" value="1"/>
</dbReference>
<dbReference type="RefSeq" id="WP_068042578.1">
    <property type="nucleotide sequence ID" value="NZ_JAAXOO010000005.1"/>
</dbReference>
<proteinExistence type="predicted"/>
<dbReference type="Pfam" id="PF12697">
    <property type="entry name" value="Abhydrolase_6"/>
    <property type="match status" value="1"/>
</dbReference>
<evidence type="ECO:0000313" key="2">
    <source>
        <dbReference type="EMBL" id="NKY35349.1"/>
    </source>
</evidence>
<accession>A0A846XJ96</accession>
<protein>
    <submittedName>
        <fullName evidence="2">Alpha/beta hydrolase</fullName>
    </submittedName>
</protein>
<dbReference type="EMBL" id="JAAXOO010000005">
    <property type="protein sequence ID" value="NKY35349.1"/>
    <property type="molecule type" value="Genomic_DNA"/>
</dbReference>
<sequence length="240" mass="25463">MTLPVVLVHGIRLSGRCWAGTIDDIAAERPVTAVDLPGHGPRRGEPFTMTAAVAAVGAAVEQAGGRALLVGHSLGGYVGIAAAAELGEQVAGLVVTGSTAVPDKASMVPFRLAHRFLSTRADGGERLSNRVFETVLAPRIAHAIGQGGIATEVIPDVLHALGHFDPLAELGRYRGPVWLINGSRDHFRAHEHRFAAATPRTRLLVVPRTGHYLPLAEPQRFARLVRDIADSCDTRPGRSL</sequence>
<dbReference type="InterPro" id="IPR000073">
    <property type="entry name" value="AB_hydrolase_1"/>
</dbReference>
<gene>
    <name evidence="2" type="ORF">HGA13_20080</name>
</gene>
<keyword evidence="2" id="KW-0378">Hydrolase</keyword>
<reference evidence="2 3" key="1">
    <citation type="submission" date="2020-04" db="EMBL/GenBank/DDBJ databases">
        <title>MicrobeNet Type strains.</title>
        <authorList>
            <person name="Nicholson A.C."/>
        </authorList>
    </citation>
    <scope>NUCLEOTIDE SEQUENCE [LARGE SCALE GENOMIC DNA]</scope>
    <source>
        <strain evidence="2 3">DSM 45078</strain>
    </source>
</reference>
<comment type="caution">
    <text evidence="2">The sequence shown here is derived from an EMBL/GenBank/DDBJ whole genome shotgun (WGS) entry which is preliminary data.</text>
</comment>
<feature type="domain" description="AB hydrolase-1" evidence="1">
    <location>
        <begin position="5"/>
        <end position="223"/>
    </location>
</feature>